<gene>
    <name evidence="3" type="ORF">LTR97_000745</name>
</gene>
<evidence type="ECO:0000313" key="3">
    <source>
        <dbReference type="EMBL" id="KAK5708205.1"/>
    </source>
</evidence>
<comment type="caution">
    <text evidence="3">The sequence shown here is derived from an EMBL/GenBank/DDBJ whole genome shotgun (WGS) entry which is preliminary data.</text>
</comment>
<dbReference type="Proteomes" id="UP001310594">
    <property type="component" value="Unassembled WGS sequence"/>
</dbReference>
<feature type="region of interest" description="Disordered" evidence="1">
    <location>
        <begin position="1"/>
        <end position="29"/>
    </location>
</feature>
<dbReference type="Pfam" id="PF24864">
    <property type="entry name" value="DUF7730"/>
    <property type="match status" value="1"/>
</dbReference>
<evidence type="ECO:0000259" key="2">
    <source>
        <dbReference type="Pfam" id="PF24864"/>
    </source>
</evidence>
<dbReference type="InterPro" id="IPR056632">
    <property type="entry name" value="DUF7730"/>
</dbReference>
<dbReference type="PANTHER" id="PTHR38790">
    <property type="entry name" value="2EXR DOMAIN-CONTAINING PROTEIN-RELATED"/>
    <property type="match status" value="1"/>
</dbReference>
<evidence type="ECO:0000256" key="1">
    <source>
        <dbReference type="SAM" id="MobiDB-lite"/>
    </source>
</evidence>
<protein>
    <recommendedName>
        <fullName evidence="2">DUF7730 domain-containing protein</fullName>
    </recommendedName>
</protein>
<organism evidence="3 4">
    <name type="scientific">Elasticomyces elasticus</name>
    <dbReference type="NCBI Taxonomy" id="574655"/>
    <lineage>
        <taxon>Eukaryota</taxon>
        <taxon>Fungi</taxon>
        <taxon>Dikarya</taxon>
        <taxon>Ascomycota</taxon>
        <taxon>Pezizomycotina</taxon>
        <taxon>Dothideomycetes</taxon>
        <taxon>Dothideomycetidae</taxon>
        <taxon>Mycosphaerellales</taxon>
        <taxon>Teratosphaeriaceae</taxon>
        <taxon>Elasticomyces</taxon>
    </lineage>
</organism>
<accession>A0AAN7WK26</accession>
<name>A0AAN7WK26_9PEZI</name>
<dbReference type="EMBL" id="JAVRQU010000001">
    <property type="protein sequence ID" value="KAK5708205.1"/>
    <property type="molecule type" value="Genomic_DNA"/>
</dbReference>
<proteinExistence type="predicted"/>
<dbReference type="PANTHER" id="PTHR38790:SF4">
    <property type="entry name" value="2EXR DOMAIN-CONTAINING PROTEIN"/>
    <property type="match status" value="1"/>
</dbReference>
<feature type="domain" description="DUF7730" evidence="2">
    <location>
        <begin position="24"/>
        <end position="169"/>
    </location>
</feature>
<sequence length="293" mass="33280">MATNKPHTPHKLLSQKPKGKNSTDQTQSSFLNLPPEIRNCIYTHVLEGQKLHVVCYNRASRRPAYRSVYLCQHEQSDEARVAWVQRERRDGLTLQSYSESHIICARRKAQLTPHITLGLLQVCQQIHREAALLPFTGTRFIFHSGGEMVDFMHSILILPQARAIRSVTLVAGTGDLHAKRVHRVLESKVRGLENLIIFLELQFGDHLTGPERARLTSKFRLFKSSNLSSLIIVGCNTNQWSRGGIWYPPVNRYRLSVAPIIEFEDAMKKLVIGAEDEDKDIENARTGRAQGRA</sequence>
<dbReference type="AlphaFoldDB" id="A0AAN7WK26"/>
<evidence type="ECO:0000313" key="4">
    <source>
        <dbReference type="Proteomes" id="UP001310594"/>
    </source>
</evidence>
<feature type="compositionally biased region" description="Polar residues" evidence="1">
    <location>
        <begin position="20"/>
        <end position="29"/>
    </location>
</feature>
<reference evidence="3" key="1">
    <citation type="submission" date="2023-08" db="EMBL/GenBank/DDBJ databases">
        <title>Black Yeasts Isolated from many extreme environments.</title>
        <authorList>
            <person name="Coleine C."/>
            <person name="Stajich J.E."/>
            <person name="Selbmann L."/>
        </authorList>
    </citation>
    <scope>NUCLEOTIDE SEQUENCE</scope>
    <source>
        <strain evidence="3">CCFEE 5810</strain>
    </source>
</reference>